<name>A0ABQ4K272_9BACI</name>
<gene>
    <name evidence="1" type="ORF">J1TS3_03220</name>
</gene>
<protein>
    <submittedName>
        <fullName evidence="1">Uncharacterized protein</fullName>
    </submittedName>
</protein>
<comment type="caution">
    <text evidence="1">The sequence shown here is derived from an EMBL/GenBank/DDBJ whole genome shotgun (WGS) entry which is preliminary data.</text>
</comment>
<proteinExistence type="predicted"/>
<accession>A0ABQ4K272</accession>
<keyword evidence="2" id="KW-1185">Reference proteome</keyword>
<dbReference type="Proteomes" id="UP000680279">
    <property type="component" value="Unassembled WGS sequence"/>
</dbReference>
<evidence type="ECO:0000313" key="1">
    <source>
        <dbReference type="EMBL" id="GIN19188.1"/>
    </source>
</evidence>
<sequence length="80" mass="9270">MNKHAWIEPVGISDLRKIYTITTEGSTILKIERERISHILSLYEGKMIIGPDNGILCKTEKSSILLEYYLTFHNKYLTVK</sequence>
<organism evidence="1 2">
    <name type="scientific">Siminovitchia fordii</name>
    <dbReference type="NCBI Taxonomy" id="254759"/>
    <lineage>
        <taxon>Bacteria</taxon>
        <taxon>Bacillati</taxon>
        <taxon>Bacillota</taxon>
        <taxon>Bacilli</taxon>
        <taxon>Bacillales</taxon>
        <taxon>Bacillaceae</taxon>
        <taxon>Siminovitchia</taxon>
    </lineage>
</organism>
<evidence type="ECO:0000313" key="2">
    <source>
        <dbReference type="Proteomes" id="UP000680279"/>
    </source>
</evidence>
<dbReference type="EMBL" id="BOQT01000001">
    <property type="protein sequence ID" value="GIN19188.1"/>
    <property type="molecule type" value="Genomic_DNA"/>
</dbReference>
<reference evidence="1 2" key="1">
    <citation type="submission" date="2021-03" db="EMBL/GenBank/DDBJ databases">
        <title>Antimicrobial resistance genes in bacteria isolated from Japanese honey, and their potential for conferring macrolide and lincosamide resistance in the American foulbrood pathogen Paenibacillus larvae.</title>
        <authorList>
            <person name="Okamoto M."/>
            <person name="Kumagai M."/>
            <person name="Kanamori H."/>
            <person name="Takamatsu D."/>
        </authorList>
    </citation>
    <scope>NUCLEOTIDE SEQUENCE [LARGE SCALE GENOMIC DNA]</scope>
    <source>
        <strain evidence="1 2">J1TS3</strain>
    </source>
</reference>